<evidence type="ECO:0000256" key="1">
    <source>
        <dbReference type="SAM" id="MobiDB-lite"/>
    </source>
</evidence>
<dbReference type="GO" id="GO:0005737">
    <property type="term" value="C:cytoplasm"/>
    <property type="evidence" value="ECO:0007669"/>
    <property type="project" value="TreeGrafter"/>
</dbReference>
<dbReference type="EMBL" id="LJIJ01004778">
    <property type="protein sequence ID" value="ODM87737.1"/>
    <property type="molecule type" value="Genomic_DNA"/>
</dbReference>
<dbReference type="GO" id="GO:0051082">
    <property type="term" value="F:unfolded protein binding"/>
    <property type="evidence" value="ECO:0007669"/>
    <property type="project" value="TreeGrafter"/>
</dbReference>
<evidence type="ECO:0000313" key="3">
    <source>
        <dbReference type="EMBL" id="ODM87737.1"/>
    </source>
</evidence>
<dbReference type="GO" id="GO:0051087">
    <property type="term" value="F:protein-folding chaperone binding"/>
    <property type="evidence" value="ECO:0007669"/>
    <property type="project" value="TreeGrafter"/>
</dbReference>
<gene>
    <name evidence="3" type="ORF">Ocin01_18945</name>
</gene>
<feature type="compositionally biased region" description="Basic and acidic residues" evidence="1">
    <location>
        <begin position="61"/>
        <end position="74"/>
    </location>
</feature>
<protein>
    <submittedName>
        <fullName evidence="3">Chaperone protein DnaJ</fullName>
    </submittedName>
</protein>
<organism evidence="3 4">
    <name type="scientific">Orchesella cincta</name>
    <name type="common">Springtail</name>
    <name type="synonym">Podura cincta</name>
    <dbReference type="NCBI Taxonomy" id="48709"/>
    <lineage>
        <taxon>Eukaryota</taxon>
        <taxon>Metazoa</taxon>
        <taxon>Ecdysozoa</taxon>
        <taxon>Arthropoda</taxon>
        <taxon>Hexapoda</taxon>
        <taxon>Collembola</taxon>
        <taxon>Entomobryomorpha</taxon>
        <taxon>Entomobryoidea</taxon>
        <taxon>Orchesellidae</taxon>
        <taxon>Orchesellinae</taxon>
        <taxon>Orchesella</taxon>
    </lineage>
</organism>
<dbReference type="CDD" id="cd06257">
    <property type="entry name" value="DnaJ"/>
    <property type="match status" value="1"/>
</dbReference>
<sequence>MMKPRPNFNLLDCDILLCCVFGDIRDYLKDLREILIERERARADTNNFQWAPPPQPENEEPPPRHENQQRRENPRPPPPDFLQACVLIFRYRNILGLPYIGSLSRNEIEKAYKQGAMKWHPDKNREKQGAALEEVTSKFRDIKEARDVLLKLVEIEE</sequence>
<dbReference type="Gene3D" id="1.10.287.110">
    <property type="entry name" value="DnaJ domain"/>
    <property type="match status" value="1"/>
</dbReference>
<dbReference type="OrthoDB" id="10250354at2759"/>
<dbReference type="SMART" id="SM00271">
    <property type="entry name" value="DnaJ"/>
    <property type="match status" value="1"/>
</dbReference>
<evidence type="ECO:0000313" key="4">
    <source>
        <dbReference type="Proteomes" id="UP000094527"/>
    </source>
</evidence>
<dbReference type="PANTHER" id="PTHR43948">
    <property type="entry name" value="DNAJ HOMOLOG SUBFAMILY B"/>
    <property type="match status" value="1"/>
</dbReference>
<dbReference type="GO" id="GO:0044183">
    <property type="term" value="F:protein folding chaperone"/>
    <property type="evidence" value="ECO:0007669"/>
    <property type="project" value="TreeGrafter"/>
</dbReference>
<dbReference type="InterPro" id="IPR001623">
    <property type="entry name" value="DnaJ_domain"/>
</dbReference>
<dbReference type="InterPro" id="IPR036869">
    <property type="entry name" value="J_dom_sf"/>
</dbReference>
<keyword evidence="4" id="KW-1185">Reference proteome</keyword>
<dbReference type="PROSITE" id="PS50076">
    <property type="entry name" value="DNAJ_2"/>
    <property type="match status" value="1"/>
</dbReference>
<dbReference type="Proteomes" id="UP000094527">
    <property type="component" value="Unassembled WGS sequence"/>
</dbReference>
<name>A0A1D2M429_ORCCI</name>
<dbReference type="Pfam" id="PF00226">
    <property type="entry name" value="DnaJ"/>
    <property type="match status" value="1"/>
</dbReference>
<comment type="caution">
    <text evidence="3">The sequence shown here is derived from an EMBL/GenBank/DDBJ whole genome shotgun (WGS) entry which is preliminary data.</text>
</comment>
<feature type="domain" description="J" evidence="2">
    <location>
        <begin position="90"/>
        <end position="157"/>
    </location>
</feature>
<dbReference type="SUPFAM" id="SSF46565">
    <property type="entry name" value="Chaperone J-domain"/>
    <property type="match status" value="1"/>
</dbReference>
<dbReference type="PRINTS" id="PR00625">
    <property type="entry name" value="JDOMAIN"/>
</dbReference>
<reference evidence="3 4" key="1">
    <citation type="journal article" date="2016" name="Genome Biol. Evol.">
        <title>Gene Family Evolution Reflects Adaptation to Soil Environmental Stressors in the Genome of the Collembolan Orchesella cincta.</title>
        <authorList>
            <person name="Faddeeva-Vakhrusheva A."/>
            <person name="Derks M.F."/>
            <person name="Anvar S.Y."/>
            <person name="Agamennone V."/>
            <person name="Suring W."/>
            <person name="Smit S."/>
            <person name="van Straalen N.M."/>
            <person name="Roelofs D."/>
        </authorList>
    </citation>
    <scope>NUCLEOTIDE SEQUENCE [LARGE SCALE GENOMIC DNA]</scope>
    <source>
        <tissue evidence="3">Mixed pool</tissue>
    </source>
</reference>
<proteinExistence type="predicted"/>
<dbReference type="AlphaFoldDB" id="A0A1D2M429"/>
<dbReference type="PANTHER" id="PTHR43948:SF10">
    <property type="entry name" value="MRJ, ISOFORM E"/>
    <property type="match status" value="1"/>
</dbReference>
<accession>A0A1D2M429</accession>
<feature type="region of interest" description="Disordered" evidence="1">
    <location>
        <begin position="45"/>
        <end position="79"/>
    </location>
</feature>
<evidence type="ECO:0000259" key="2">
    <source>
        <dbReference type="PROSITE" id="PS50076"/>
    </source>
</evidence>